<accession>A0A5C6FAR3</accession>
<dbReference type="SUPFAM" id="SSF51197">
    <property type="entry name" value="Clavaminate synthase-like"/>
    <property type="match status" value="1"/>
</dbReference>
<keyword evidence="2" id="KW-0223">Dioxygenase</keyword>
<comment type="caution">
    <text evidence="2">The sequence shown here is derived from an EMBL/GenBank/DDBJ whole genome shotgun (WGS) entry which is preliminary data.</text>
</comment>
<evidence type="ECO:0000313" key="3">
    <source>
        <dbReference type="Proteomes" id="UP000317977"/>
    </source>
</evidence>
<dbReference type="PANTHER" id="PTHR20883">
    <property type="entry name" value="PHYTANOYL-COA DIOXYGENASE DOMAIN CONTAINING 1"/>
    <property type="match status" value="1"/>
</dbReference>
<comment type="cofactor">
    <cofactor evidence="1">
        <name>Fe(2+)</name>
        <dbReference type="ChEBI" id="CHEBI:29033"/>
    </cofactor>
</comment>
<gene>
    <name evidence="2" type="ORF">Poly59_05340</name>
</gene>
<proteinExistence type="predicted"/>
<dbReference type="Pfam" id="PF05721">
    <property type="entry name" value="PhyH"/>
    <property type="match status" value="1"/>
</dbReference>
<keyword evidence="3" id="KW-1185">Reference proteome</keyword>
<dbReference type="OrthoDB" id="9791262at2"/>
<dbReference type="GO" id="GO:0005506">
    <property type="term" value="F:iron ion binding"/>
    <property type="evidence" value="ECO:0007669"/>
    <property type="project" value="UniProtKB-ARBA"/>
</dbReference>
<dbReference type="InterPro" id="IPR008775">
    <property type="entry name" value="Phytyl_CoA_dOase-like"/>
</dbReference>
<dbReference type="RefSeq" id="WP_146533210.1">
    <property type="nucleotide sequence ID" value="NZ_SJPX01000001.1"/>
</dbReference>
<name>A0A5C6FAR3_9BACT</name>
<evidence type="ECO:0000256" key="1">
    <source>
        <dbReference type="ARBA" id="ARBA00001954"/>
    </source>
</evidence>
<dbReference type="Proteomes" id="UP000317977">
    <property type="component" value="Unassembled WGS sequence"/>
</dbReference>
<dbReference type="PANTHER" id="PTHR20883:SF48">
    <property type="entry name" value="ECTOINE DIOXYGENASE"/>
    <property type="match status" value="1"/>
</dbReference>
<dbReference type="GO" id="GO:0016706">
    <property type="term" value="F:2-oxoglutarate-dependent dioxygenase activity"/>
    <property type="evidence" value="ECO:0007669"/>
    <property type="project" value="UniProtKB-ARBA"/>
</dbReference>
<evidence type="ECO:0000313" key="2">
    <source>
        <dbReference type="EMBL" id="TWU57627.1"/>
    </source>
</evidence>
<organism evidence="2 3">
    <name type="scientific">Rubripirellula reticaptiva</name>
    <dbReference type="NCBI Taxonomy" id="2528013"/>
    <lineage>
        <taxon>Bacteria</taxon>
        <taxon>Pseudomonadati</taxon>
        <taxon>Planctomycetota</taxon>
        <taxon>Planctomycetia</taxon>
        <taxon>Pirellulales</taxon>
        <taxon>Pirellulaceae</taxon>
        <taxon>Rubripirellula</taxon>
    </lineage>
</organism>
<reference evidence="2 3" key="1">
    <citation type="submission" date="2019-02" db="EMBL/GenBank/DDBJ databases">
        <title>Deep-cultivation of Planctomycetes and their phenomic and genomic characterization uncovers novel biology.</title>
        <authorList>
            <person name="Wiegand S."/>
            <person name="Jogler M."/>
            <person name="Boedeker C."/>
            <person name="Pinto D."/>
            <person name="Vollmers J."/>
            <person name="Rivas-Marin E."/>
            <person name="Kohn T."/>
            <person name="Peeters S.H."/>
            <person name="Heuer A."/>
            <person name="Rast P."/>
            <person name="Oberbeckmann S."/>
            <person name="Bunk B."/>
            <person name="Jeske O."/>
            <person name="Meyerdierks A."/>
            <person name="Storesund J.E."/>
            <person name="Kallscheuer N."/>
            <person name="Luecker S."/>
            <person name="Lage O.M."/>
            <person name="Pohl T."/>
            <person name="Merkel B.J."/>
            <person name="Hornburger P."/>
            <person name="Mueller R.-W."/>
            <person name="Bruemmer F."/>
            <person name="Labrenz M."/>
            <person name="Spormann A.M."/>
            <person name="Op Den Camp H."/>
            <person name="Overmann J."/>
            <person name="Amann R."/>
            <person name="Jetten M.S.M."/>
            <person name="Mascher T."/>
            <person name="Medema M.H."/>
            <person name="Devos D.P."/>
            <person name="Kaster A.-K."/>
            <person name="Ovreas L."/>
            <person name="Rohde M."/>
            <person name="Galperin M.Y."/>
            <person name="Jogler C."/>
        </authorList>
    </citation>
    <scope>NUCLEOTIDE SEQUENCE [LARGE SCALE GENOMIC DNA]</scope>
    <source>
        <strain evidence="2 3">Poly59</strain>
    </source>
</reference>
<dbReference type="EMBL" id="SJPX01000001">
    <property type="protein sequence ID" value="TWU57627.1"/>
    <property type="molecule type" value="Genomic_DNA"/>
</dbReference>
<protein>
    <submittedName>
        <fullName evidence="2">Phytanoyl-CoA dioxygenase (PhyH)</fullName>
    </submittedName>
</protein>
<dbReference type="Gene3D" id="2.60.120.620">
    <property type="entry name" value="q2cbj1_9rhob like domain"/>
    <property type="match status" value="1"/>
</dbReference>
<keyword evidence="2" id="KW-0560">Oxidoreductase</keyword>
<sequence>MDADLAEGFSSRGFAVLEDAVDASTCEMLRASCERVFAESQQSALARSSRGHVYAARNVITAVPVVKSLWRQEPLLGFLRHFLGDEFGLVRVLFFDKPPDRTWALPWHKDTAIAVKNNSIESPSFSRPTLKAGVPHLVACDSVLARMLTLRLHLDEVTDDNGPLKVIPRSHVSSSSEGDGAGAAVTIYASVGGVLAMRPLISHSSGSSVPGTTRHRRILHLEFSADRRLPDGVEWHEFVSLAD</sequence>
<dbReference type="AlphaFoldDB" id="A0A5C6FAR3"/>